<dbReference type="Gene3D" id="3.40.630.30">
    <property type="match status" value="1"/>
</dbReference>
<dbReference type="SUPFAM" id="SSF55729">
    <property type="entry name" value="Acyl-CoA N-acyltransferases (Nat)"/>
    <property type="match status" value="1"/>
</dbReference>
<evidence type="ECO:0000313" key="3">
    <source>
        <dbReference type="Proteomes" id="UP001265700"/>
    </source>
</evidence>
<proteinExistence type="predicted"/>
<evidence type="ECO:0000313" key="2">
    <source>
        <dbReference type="EMBL" id="MDR7151270.1"/>
    </source>
</evidence>
<dbReference type="Pfam" id="PF13302">
    <property type="entry name" value="Acetyltransf_3"/>
    <property type="match status" value="1"/>
</dbReference>
<dbReference type="PROSITE" id="PS51186">
    <property type="entry name" value="GNAT"/>
    <property type="match status" value="1"/>
</dbReference>
<dbReference type="PANTHER" id="PTHR43792">
    <property type="entry name" value="GNAT FAMILY, PUTATIVE (AFU_ORTHOLOGUE AFUA_3G00765)-RELATED-RELATED"/>
    <property type="match status" value="1"/>
</dbReference>
<dbReference type="InterPro" id="IPR051531">
    <property type="entry name" value="N-acetyltransferase"/>
</dbReference>
<comment type="caution">
    <text evidence="2">The sequence shown here is derived from an EMBL/GenBank/DDBJ whole genome shotgun (WGS) entry which is preliminary data.</text>
</comment>
<sequence length="179" mass="20387">MQALPRTFETERLIARLPRAADAALLFASYTSDPKVGRYLMWTPHQSVAETERFISDCIAAVEAGTRFPYVLATREQPNDPIGMLEARASQHTVDLGYVLAPKYWGQGLMPEAVRGLTEWALSQERFYRVQAFCDVENKASQRTLEKAGFAQEGRHERYVVHPNLSPEPRACYMYGRCR</sequence>
<evidence type="ECO:0000259" key="1">
    <source>
        <dbReference type="PROSITE" id="PS51186"/>
    </source>
</evidence>
<dbReference type="Proteomes" id="UP001265700">
    <property type="component" value="Unassembled WGS sequence"/>
</dbReference>
<dbReference type="RefSeq" id="WP_310318296.1">
    <property type="nucleotide sequence ID" value="NZ_JAVDWU010000006.1"/>
</dbReference>
<reference evidence="2 3" key="1">
    <citation type="submission" date="2023-07" db="EMBL/GenBank/DDBJ databases">
        <title>Sorghum-associated microbial communities from plants grown in Nebraska, USA.</title>
        <authorList>
            <person name="Schachtman D."/>
        </authorList>
    </citation>
    <scope>NUCLEOTIDE SEQUENCE [LARGE SCALE GENOMIC DNA]</scope>
    <source>
        <strain evidence="2 3">4249</strain>
    </source>
</reference>
<feature type="domain" description="N-acetyltransferase" evidence="1">
    <location>
        <begin position="13"/>
        <end position="179"/>
    </location>
</feature>
<keyword evidence="3" id="KW-1185">Reference proteome</keyword>
<dbReference type="EMBL" id="JAVDWU010000006">
    <property type="protein sequence ID" value="MDR7151270.1"/>
    <property type="molecule type" value="Genomic_DNA"/>
</dbReference>
<gene>
    <name evidence="2" type="ORF">J2W49_003243</name>
</gene>
<protein>
    <submittedName>
        <fullName evidence="2">RimJ/RimL family protein N-acetyltransferase</fullName>
    </submittedName>
</protein>
<dbReference type="InterPro" id="IPR000182">
    <property type="entry name" value="GNAT_dom"/>
</dbReference>
<organism evidence="2 3">
    <name type="scientific">Hydrogenophaga palleronii</name>
    <dbReference type="NCBI Taxonomy" id="65655"/>
    <lineage>
        <taxon>Bacteria</taxon>
        <taxon>Pseudomonadati</taxon>
        <taxon>Pseudomonadota</taxon>
        <taxon>Betaproteobacteria</taxon>
        <taxon>Burkholderiales</taxon>
        <taxon>Comamonadaceae</taxon>
        <taxon>Hydrogenophaga</taxon>
    </lineage>
</organism>
<accession>A0ABU1WPP7</accession>
<dbReference type="PANTHER" id="PTHR43792:SF1">
    <property type="entry name" value="N-ACETYLTRANSFERASE DOMAIN-CONTAINING PROTEIN"/>
    <property type="match status" value="1"/>
</dbReference>
<dbReference type="InterPro" id="IPR016181">
    <property type="entry name" value="Acyl_CoA_acyltransferase"/>
</dbReference>
<name>A0ABU1WPP7_9BURK</name>